<sequence>MDAIETSRLTLVPLRPEHASEMAGVLADPALHAFTGGAPLNAVELRARYERLAAGPPGWRNWVIRLRAEDCLVGYVQATVEGRTAEVAWVVGTAWQGRGLAREAAVALVERLADEVDTVIAHIHPGHAASQAVAAAAGLRATSQRQDGEVRWELPAGS</sequence>
<evidence type="ECO:0000313" key="3">
    <source>
        <dbReference type="Proteomes" id="UP001589568"/>
    </source>
</evidence>
<dbReference type="Pfam" id="PF13302">
    <property type="entry name" value="Acetyltransf_3"/>
    <property type="match status" value="1"/>
</dbReference>
<dbReference type="EC" id="2.3.-.-" evidence="2"/>
<dbReference type="GO" id="GO:0016746">
    <property type="term" value="F:acyltransferase activity"/>
    <property type="evidence" value="ECO:0007669"/>
    <property type="project" value="UniProtKB-KW"/>
</dbReference>
<dbReference type="SUPFAM" id="SSF55729">
    <property type="entry name" value="Acyl-CoA N-acyltransferases (Nat)"/>
    <property type="match status" value="1"/>
</dbReference>
<dbReference type="PROSITE" id="PS51186">
    <property type="entry name" value="GNAT"/>
    <property type="match status" value="1"/>
</dbReference>
<comment type="caution">
    <text evidence="2">The sequence shown here is derived from an EMBL/GenBank/DDBJ whole genome shotgun (WGS) entry which is preliminary data.</text>
</comment>
<keyword evidence="3" id="KW-1185">Reference proteome</keyword>
<gene>
    <name evidence="2" type="ORF">ACFFR3_17930</name>
</gene>
<dbReference type="Proteomes" id="UP001589568">
    <property type="component" value="Unassembled WGS sequence"/>
</dbReference>
<dbReference type="InterPro" id="IPR051531">
    <property type="entry name" value="N-acetyltransferase"/>
</dbReference>
<evidence type="ECO:0000313" key="2">
    <source>
        <dbReference type="EMBL" id="MFB9471406.1"/>
    </source>
</evidence>
<dbReference type="PANTHER" id="PTHR43792">
    <property type="entry name" value="GNAT FAMILY, PUTATIVE (AFU_ORTHOLOGUE AFUA_3G00765)-RELATED-RELATED"/>
    <property type="match status" value="1"/>
</dbReference>
<accession>A0ABV5NN53</accession>
<name>A0ABV5NN53_9ACTN</name>
<dbReference type="InterPro" id="IPR016181">
    <property type="entry name" value="Acyl_CoA_acyltransferase"/>
</dbReference>
<dbReference type="PANTHER" id="PTHR43792:SF1">
    <property type="entry name" value="N-ACETYLTRANSFERASE DOMAIN-CONTAINING PROTEIN"/>
    <property type="match status" value="1"/>
</dbReference>
<proteinExistence type="predicted"/>
<evidence type="ECO:0000259" key="1">
    <source>
        <dbReference type="PROSITE" id="PS51186"/>
    </source>
</evidence>
<dbReference type="RefSeq" id="WP_345390416.1">
    <property type="nucleotide sequence ID" value="NZ_BAAAXS010000001.1"/>
</dbReference>
<dbReference type="Gene3D" id="3.40.630.30">
    <property type="match status" value="1"/>
</dbReference>
<dbReference type="InterPro" id="IPR000182">
    <property type="entry name" value="GNAT_dom"/>
</dbReference>
<reference evidence="2 3" key="1">
    <citation type="submission" date="2024-09" db="EMBL/GenBank/DDBJ databases">
        <authorList>
            <person name="Sun Q."/>
            <person name="Mori K."/>
        </authorList>
    </citation>
    <scope>NUCLEOTIDE SEQUENCE [LARGE SCALE GENOMIC DNA]</scope>
    <source>
        <strain evidence="2 3">JCM 3324</strain>
    </source>
</reference>
<feature type="domain" description="N-acetyltransferase" evidence="1">
    <location>
        <begin position="9"/>
        <end position="157"/>
    </location>
</feature>
<keyword evidence="2" id="KW-0808">Transferase</keyword>
<organism evidence="2 3">
    <name type="scientific">Nonomuraea salmonea</name>
    <dbReference type="NCBI Taxonomy" id="46181"/>
    <lineage>
        <taxon>Bacteria</taxon>
        <taxon>Bacillati</taxon>
        <taxon>Actinomycetota</taxon>
        <taxon>Actinomycetes</taxon>
        <taxon>Streptosporangiales</taxon>
        <taxon>Streptosporangiaceae</taxon>
        <taxon>Nonomuraea</taxon>
    </lineage>
</organism>
<protein>
    <submittedName>
        <fullName evidence="2">GNAT family N-acetyltransferase</fullName>
        <ecNumber evidence="2">2.3.-.-</ecNumber>
    </submittedName>
</protein>
<dbReference type="EMBL" id="JBHMCF010000012">
    <property type="protein sequence ID" value="MFB9471406.1"/>
    <property type="molecule type" value="Genomic_DNA"/>
</dbReference>
<keyword evidence="2" id="KW-0012">Acyltransferase</keyword>